<feature type="compositionally biased region" description="Gly residues" evidence="1">
    <location>
        <begin position="459"/>
        <end position="470"/>
    </location>
</feature>
<proteinExistence type="predicted"/>
<keyword evidence="2" id="KW-0812">Transmembrane</keyword>
<evidence type="ECO:0000256" key="1">
    <source>
        <dbReference type="SAM" id="MobiDB-lite"/>
    </source>
</evidence>
<gene>
    <name evidence="2" type="ORF">PAPYR_919</name>
</gene>
<comment type="caution">
    <text evidence="2">The sequence shown here is derived from an EMBL/GenBank/DDBJ whole genome shotgun (WGS) entry which is preliminary data.</text>
</comment>
<keyword evidence="3" id="KW-1185">Reference proteome</keyword>
<dbReference type="EMBL" id="JAPMOS010000003">
    <property type="protein sequence ID" value="KAJ4462311.1"/>
    <property type="molecule type" value="Genomic_DNA"/>
</dbReference>
<dbReference type="PANTHER" id="PTHR33862">
    <property type="entry name" value="OROFACIAL CLEFT 1 CANDIDATE GENE 1 PROTEIN"/>
    <property type="match status" value="1"/>
</dbReference>
<sequence>MIPDSPDYGDELSNVYELQNQLHRDIPSYLQQFDADALDEAIVVGTIDADEAKAQEELIERQRAARLLFMQSVHEKALHDTLLSENAALTEIQESEKRYYEQLARSNRLLERRDQIRHKLLGDAFGRSERHFSRALRERRQEVVRRYGNLAKETRKHGNMELMNQRLAHMDQPIDLHIDRVRAIKDKVPPGEYVLVVSMYDRLGGHIQRWLSATSRTWCGATIEVQHDARFDLIDLQWDQTLVAVCPGRAAMKPTLAFVFELVILRGPPPPFPVPASAIHHPPPSSRLARQWAPVDTTLAWGAFPVSDAKFDTVKGSFKVPLLRGDVNPLIEKYSSAPAQIEGAMKRDINNWLCNLYFSITYRPVCCLTSRPAPGGLTATASGTGLQVPQTPRESAAAAALSSLLATPRTPRSPREPTQPAPNALLSINSLVAQAASGQPAAAPPESARGPESARSSASGGGASARGGGTMAQATAAMDALFSLATSSAPLSRGPGADGRPRKAETITEYQAELEATQALLEGVDRGEESEPEGR</sequence>
<feature type="compositionally biased region" description="Low complexity" evidence="1">
    <location>
        <begin position="435"/>
        <end position="458"/>
    </location>
</feature>
<name>A0ABQ8UT44_9EUKA</name>
<dbReference type="Proteomes" id="UP001141327">
    <property type="component" value="Unassembled WGS sequence"/>
</dbReference>
<accession>A0ABQ8UT44</accession>
<dbReference type="PANTHER" id="PTHR33862:SF3">
    <property type="entry name" value="OROFACIAL CLEFT 1 CANDIDATE GENE 1 PROTEIN"/>
    <property type="match status" value="1"/>
</dbReference>
<reference evidence="2" key="1">
    <citation type="journal article" date="2022" name="bioRxiv">
        <title>Genomics of Preaxostyla Flagellates Illuminates Evolutionary Transitions and the Path Towards Mitochondrial Loss.</title>
        <authorList>
            <person name="Novak L.V.F."/>
            <person name="Treitli S.C."/>
            <person name="Pyrih J."/>
            <person name="Halakuc P."/>
            <person name="Pipaliya S.V."/>
            <person name="Vacek V."/>
            <person name="Brzon O."/>
            <person name="Soukal P."/>
            <person name="Eme L."/>
            <person name="Dacks J.B."/>
            <person name="Karnkowska A."/>
            <person name="Elias M."/>
            <person name="Hampl V."/>
        </authorList>
    </citation>
    <scope>NUCLEOTIDE SEQUENCE</scope>
    <source>
        <strain evidence="2">RCP-MX</strain>
    </source>
</reference>
<organism evidence="2 3">
    <name type="scientific">Paratrimastix pyriformis</name>
    <dbReference type="NCBI Taxonomy" id="342808"/>
    <lineage>
        <taxon>Eukaryota</taxon>
        <taxon>Metamonada</taxon>
        <taxon>Preaxostyla</taxon>
        <taxon>Paratrimastigidae</taxon>
        <taxon>Paratrimastix</taxon>
    </lineage>
</organism>
<evidence type="ECO:0000313" key="3">
    <source>
        <dbReference type="Proteomes" id="UP001141327"/>
    </source>
</evidence>
<feature type="region of interest" description="Disordered" evidence="1">
    <location>
        <begin position="435"/>
        <end position="470"/>
    </location>
</feature>
<dbReference type="InterPro" id="IPR031390">
    <property type="entry name" value="OFCC1"/>
</dbReference>
<protein>
    <submittedName>
        <fullName evidence="2">Transmembrane protein</fullName>
    </submittedName>
</protein>
<evidence type="ECO:0000313" key="2">
    <source>
        <dbReference type="EMBL" id="KAJ4462311.1"/>
    </source>
</evidence>
<keyword evidence="2" id="KW-0472">Membrane</keyword>
<feature type="region of interest" description="Disordered" evidence="1">
    <location>
        <begin position="487"/>
        <end position="506"/>
    </location>
</feature>